<dbReference type="SUPFAM" id="SSF46785">
    <property type="entry name" value="Winged helix' DNA-binding domain"/>
    <property type="match status" value="1"/>
</dbReference>
<protein>
    <recommendedName>
        <fullName evidence="5">HTH asnC-type domain-containing protein</fullName>
    </recommendedName>
</protein>
<dbReference type="Gene3D" id="1.10.10.10">
    <property type="entry name" value="Winged helix-like DNA-binding domain superfamily/Winged helix DNA-binding domain"/>
    <property type="match status" value="1"/>
</dbReference>
<evidence type="ECO:0000313" key="6">
    <source>
        <dbReference type="EMBL" id="GAA0231040.1"/>
    </source>
</evidence>
<keyword evidence="7" id="KW-1185">Reference proteome</keyword>
<feature type="compositionally biased region" description="Basic and acidic residues" evidence="4">
    <location>
        <begin position="9"/>
        <end position="24"/>
    </location>
</feature>
<dbReference type="CDD" id="cd00090">
    <property type="entry name" value="HTH_ARSR"/>
    <property type="match status" value="1"/>
</dbReference>
<evidence type="ECO:0000313" key="7">
    <source>
        <dbReference type="Proteomes" id="UP001500967"/>
    </source>
</evidence>
<feature type="region of interest" description="Disordered" evidence="4">
    <location>
        <begin position="1"/>
        <end position="36"/>
    </location>
</feature>
<proteinExistence type="predicted"/>
<keyword evidence="3" id="KW-0804">Transcription</keyword>
<dbReference type="Proteomes" id="UP001500967">
    <property type="component" value="Unassembled WGS sequence"/>
</dbReference>
<dbReference type="InterPro" id="IPR036388">
    <property type="entry name" value="WH-like_DNA-bd_sf"/>
</dbReference>
<name>A0ABN0TV75_9ACTN</name>
<dbReference type="InterPro" id="IPR019887">
    <property type="entry name" value="Tscrpt_reg_AsnC/Lrp_C"/>
</dbReference>
<dbReference type="EMBL" id="BAAAGX010000006">
    <property type="protein sequence ID" value="GAA0231040.1"/>
    <property type="molecule type" value="Genomic_DNA"/>
</dbReference>
<keyword evidence="2" id="KW-0238">DNA-binding</keyword>
<dbReference type="Pfam" id="PF13404">
    <property type="entry name" value="HTH_AsnC-type"/>
    <property type="match status" value="1"/>
</dbReference>
<dbReference type="PANTHER" id="PTHR30154:SF54">
    <property type="entry name" value="POSSIBLE TRANSCRIPTIONAL REGULATORY PROTEIN (PROBABLY LRP_ASNC-FAMILY)"/>
    <property type="match status" value="1"/>
</dbReference>
<dbReference type="InterPro" id="IPR036390">
    <property type="entry name" value="WH_DNA-bd_sf"/>
</dbReference>
<dbReference type="PROSITE" id="PS50956">
    <property type="entry name" value="HTH_ASNC_2"/>
    <property type="match status" value="1"/>
</dbReference>
<evidence type="ECO:0000256" key="1">
    <source>
        <dbReference type="ARBA" id="ARBA00023015"/>
    </source>
</evidence>
<dbReference type="PANTHER" id="PTHR30154">
    <property type="entry name" value="LEUCINE-RESPONSIVE REGULATORY PROTEIN"/>
    <property type="match status" value="1"/>
</dbReference>
<dbReference type="Gene3D" id="3.30.70.920">
    <property type="match status" value="1"/>
</dbReference>
<keyword evidence="1" id="KW-0805">Transcription regulation</keyword>
<reference evidence="6 7" key="1">
    <citation type="journal article" date="2019" name="Int. J. Syst. Evol. Microbiol.">
        <title>The Global Catalogue of Microorganisms (GCM) 10K type strain sequencing project: providing services to taxonomists for standard genome sequencing and annotation.</title>
        <authorList>
            <consortium name="The Broad Institute Genomics Platform"/>
            <consortium name="The Broad Institute Genome Sequencing Center for Infectious Disease"/>
            <person name="Wu L."/>
            <person name="Ma J."/>
        </authorList>
    </citation>
    <scope>NUCLEOTIDE SEQUENCE [LARGE SCALE GENOMIC DNA]</scope>
    <source>
        <strain evidence="6 7">JCM 10425</strain>
    </source>
</reference>
<dbReference type="Pfam" id="PF01037">
    <property type="entry name" value="AsnC_trans_reg"/>
    <property type="match status" value="1"/>
</dbReference>
<dbReference type="InterPro" id="IPR011991">
    <property type="entry name" value="ArsR-like_HTH"/>
</dbReference>
<dbReference type="InterPro" id="IPR000485">
    <property type="entry name" value="AsnC-type_HTH_dom"/>
</dbReference>
<evidence type="ECO:0000256" key="4">
    <source>
        <dbReference type="SAM" id="MobiDB-lite"/>
    </source>
</evidence>
<gene>
    <name evidence="6" type="ORF">GCM10009539_15580</name>
</gene>
<accession>A0ABN0TV75</accession>
<dbReference type="PRINTS" id="PR00033">
    <property type="entry name" value="HTHASNC"/>
</dbReference>
<organism evidence="6 7">
    <name type="scientific">Cryptosporangium japonicum</name>
    <dbReference type="NCBI Taxonomy" id="80872"/>
    <lineage>
        <taxon>Bacteria</taxon>
        <taxon>Bacillati</taxon>
        <taxon>Actinomycetota</taxon>
        <taxon>Actinomycetes</taxon>
        <taxon>Cryptosporangiales</taxon>
        <taxon>Cryptosporangiaceae</taxon>
        <taxon>Cryptosporangium</taxon>
    </lineage>
</organism>
<dbReference type="SUPFAM" id="SSF54909">
    <property type="entry name" value="Dimeric alpha+beta barrel"/>
    <property type="match status" value="1"/>
</dbReference>
<comment type="caution">
    <text evidence="6">The sequence shown here is derived from an EMBL/GenBank/DDBJ whole genome shotgun (WGS) entry which is preliminary data.</text>
</comment>
<dbReference type="InterPro" id="IPR011008">
    <property type="entry name" value="Dimeric_a/b-barrel"/>
</dbReference>
<dbReference type="SMART" id="SM00344">
    <property type="entry name" value="HTH_ASNC"/>
    <property type="match status" value="1"/>
</dbReference>
<feature type="domain" description="HTH asnC-type" evidence="5">
    <location>
        <begin position="66"/>
        <end position="127"/>
    </location>
</feature>
<evidence type="ECO:0000259" key="5">
    <source>
        <dbReference type="PROSITE" id="PS50956"/>
    </source>
</evidence>
<sequence length="221" mass="23942">MPEPAATERLAEHGGVDRDDDREPGAPTGPDVEFFVREHAPKLGVGTAPEPERRTKFGSWGTIPVVDELDSAILAHLQRDARQTNRELAAAVGIAPSTCLERVRALRASGVLTGFHAGVDLAALNRHVQALISVQVRPLNRGVIEGFKSYAAALPEVLSVYVVAGRDDFLLHVAVPDVDAMHNFLMDRLSGRREVVGFNSSVIYQHTRNPVITPLADQHPG</sequence>
<evidence type="ECO:0000256" key="2">
    <source>
        <dbReference type="ARBA" id="ARBA00023125"/>
    </source>
</evidence>
<evidence type="ECO:0000256" key="3">
    <source>
        <dbReference type="ARBA" id="ARBA00023163"/>
    </source>
</evidence>
<dbReference type="InterPro" id="IPR019888">
    <property type="entry name" value="Tscrpt_reg_AsnC-like"/>
</dbReference>